<keyword evidence="3" id="KW-1185">Reference proteome</keyword>
<feature type="region of interest" description="Disordered" evidence="1">
    <location>
        <begin position="189"/>
        <end position="257"/>
    </location>
</feature>
<proteinExistence type="predicted"/>
<protein>
    <submittedName>
        <fullName evidence="2">Uncharacterized protein</fullName>
    </submittedName>
</protein>
<dbReference type="VEuPathDB" id="FungiDB:NCU12137"/>
<feature type="compositionally biased region" description="Low complexity" evidence="1">
    <location>
        <begin position="86"/>
        <end position="99"/>
    </location>
</feature>
<feature type="compositionally biased region" description="Acidic residues" evidence="1">
    <location>
        <begin position="133"/>
        <end position="151"/>
    </location>
</feature>
<accession>V5IKV2</accession>
<feature type="compositionally biased region" description="Low complexity" evidence="1">
    <location>
        <begin position="117"/>
        <end position="132"/>
    </location>
</feature>
<dbReference type="InParanoid" id="V5IKV2"/>
<evidence type="ECO:0000313" key="2">
    <source>
        <dbReference type="EMBL" id="ESA42308.1"/>
    </source>
</evidence>
<evidence type="ECO:0000313" key="3">
    <source>
        <dbReference type="Proteomes" id="UP000001805"/>
    </source>
</evidence>
<name>V5IKV2_NEUCR</name>
<feature type="region of interest" description="Disordered" evidence="1">
    <location>
        <begin position="62"/>
        <end position="166"/>
    </location>
</feature>
<feature type="compositionally biased region" description="Acidic residues" evidence="1">
    <location>
        <begin position="66"/>
        <end position="85"/>
    </location>
</feature>
<dbReference type="RefSeq" id="XP_011395063.1">
    <property type="nucleotide sequence ID" value="XM_011396761.1"/>
</dbReference>
<evidence type="ECO:0000256" key="1">
    <source>
        <dbReference type="SAM" id="MobiDB-lite"/>
    </source>
</evidence>
<dbReference type="AlphaFoldDB" id="V5IKV2"/>
<dbReference type="KEGG" id="ncr:NCU12137"/>
<reference evidence="2 3" key="1">
    <citation type="journal article" date="2003" name="Nature">
        <title>The genome sequence of the filamentous fungus Neurospora crassa.</title>
        <authorList>
            <person name="Galagan J.E."/>
            <person name="Calvo S.E."/>
            <person name="Borkovich K.A."/>
            <person name="Selker E.U."/>
            <person name="Read N.D."/>
            <person name="Jaffe D."/>
            <person name="FitzHugh W."/>
            <person name="Ma L.J."/>
            <person name="Smirnov S."/>
            <person name="Purcell S."/>
            <person name="Rehman B."/>
            <person name="Elkins T."/>
            <person name="Engels R."/>
            <person name="Wang S."/>
            <person name="Nielsen C.B."/>
            <person name="Butler J."/>
            <person name="Endrizzi M."/>
            <person name="Qui D."/>
            <person name="Ianakiev P."/>
            <person name="Bell-Pedersen D."/>
            <person name="Nelson M.A."/>
            <person name="Werner-Washburne M."/>
            <person name="Selitrennikoff C.P."/>
            <person name="Kinsey J.A."/>
            <person name="Braun E.L."/>
            <person name="Zelter A."/>
            <person name="Schulte U."/>
            <person name="Kothe G.O."/>
            <person name="Jedd G."/>
            <person name="Mewes W."/>
            <person name="Staben C."/>
            <person name="Marcotte E."/>
            <person name="Greenberg D."/>
            <person name="Roy A."/>
            <person name="Foley K."/>
            <person name="Naylor J."/>
            <person name="Stange-Thomann N."/>
            <person name="Barrett R."/>
            <person name="Gnerre S."/>
            <person name="Kamal M."/>
            <person name="Kamvysselis M."/>
            <person name="Mauceli E."/>
            <person name="Bielke C."/>
            <person name="Rudd S."/>
            <person name="Frishman D."/>
            <person name="Krystofova S."/>
            <person name="Rasmussen C."/>
            <person name="Metzenberg R.L."/>
            <person name="Perkins D.D."/>
            <person name="Kroken S."/>
            <person name="Cogoni C."/>
            <person name="Macino G."/>
            <person name="Catcheside D."/>
            <person name="Li W."/>
            <person name="Pratt R.J."/>
            <person name="Osmani S.A."/>
            <person name="DeSouza C.P."/>
            <person name="Glass L."/>
            <person name="Orbach M.J."/>
            <person name="Berglund J.A."/>
            <person name="Voelker R."/>
            <person name="Yarden O."/>
            <person name="Plamann M."/>
            <person name="Seiler S."/>
            <person name="Dunlap J."/>
            <person name="Radford A."/>
            <person name="Aramayo R."/>
            <person name="Natvig D.O."/>
            <person name="Alex L.A."/>
            <person name="Mannhaupt G."/>
            <person name="Ebbole D.J."/>
            <person name="Freitag M."/>
            <person name="Paulsen I."/>
            <person name="Sachs M.S."/>
            <person name="Lander E.S."/>
            <person name="Nusbaum C."/>
            <person name="Birren B."/>
        </authorList>
    </citation>
    <scope>NUCLEOTIDE SEQUENCE [LARGE SCALE GENOMIC DNA]</scope>
    <source>
        <strain evidence="3">ATCC 24698 / 74-OR23-1A / CBS 708.71 / DSM 1257 / FGSC 987</strain>
    </source>
</reference>
<feature type="compositionally biased region" description="Acidic residues" evidence="1">
    <location>
        <begin position="204"/>
        <end position="215"/>
    </location>
</feature>
<dbReference type="Proteomes" id="UP000001805">
    <property type="component" value="Chromosome 5, Linkage Group VI"/>
</dbReference>
<feature type="compositionally biased region" description="Low complexity" evidence="1">
    <location>
        <begin position="246"/>
        <end position="257"/>
    </location>
</feature>
<organism evidence="2 3">
    <name type="scientific">Neurospora crassa (strain ATCC 24698 / 74-OR23-1A / CBS 708.71 / DSM 1257 / FGSC 987)</name>
    <dbReference type="NCBI Taxonomy" id="367110"/>
    <lineage>
        <taxon>Eukaryota</taxon>
        <taxon>Fungi</taxon>
        <taxon>Dikarya</taxon>
        <taxon>Ascomycota</taxon>
        <taxon>Pezizomycotina</taxon>
        <taxon>Sordariomycetes</taxon>
        <taxon>Sordariomycetidae</taxon>
        <taxon>Sordariales</taxon>
        <taxon>Sordariaceae</taxon>
        <taxon>Neurospora</taxon>
    </lineage>
</organism>
<gene>
    <name evidence="2" type="ORF">NCU12137</name>
</gene>
<dbReference type="EMBL" id="CM002241">
    <property type="protein sequence ID" value="ESA42308.1"/>
    <property type="molecule type" value="Genomic_DNA"/>
</dbReference>
<sequence length="257" mass="28262">MPQHGFRNAIRLLKAKQHKWKRSLCKKLAWLKTKSNSHDLDTIIPIKPEGYPIPAIRATRRFPIDDFSDSDSDSDSDSEEEEDLVAESSSSPLDDGSSSRGVYDVPPSCQTQNSACSTLSSTSTLASASQTETETEIETETSPEIETDDSNVPERPEPEVLNTFSGRFSSFRKSTCTASTRDSYVTAASYLDSDSAGDKHEDEHKDEDEHEDESDPGPGLDSDESIRSDTSNTSFFESESRDSRSDTSMTSVSSISC</sequence>
<dbReference type="GeneID" id="23568601"/>